<accession>A0A8S1M6Z5</accession>
<proteinExistence type="predicted"/>
<gene>
    <name evidence="2" type="ORF">PSON_ATCC_30995.1.T0340163</name>
</gene>
<dbReference type="Proteomes" id="UP000692954">
    <property type="component" value="Unassembled WGS sequence"/>
</dbReference>
<comment type="caution">
    <text evidence="2">The sequence shown here is derived from an EMBL/GenBank/DDBJ whole genome shotgun (WGS) entry which is preliminary data.</text>
</comment>
<keyword evidence="1" id="KW-1133">Transmembrane helix</keyword>
<evidence type="ECO:0000256" key="1">
    <source>
        <dbReference type="SAM" id="Phobius"/>
    </source>
</evidence>
<evidence type="ECO:0000313" key="2">
    <source>
        <dbReference type="EMBL" id="CAD8076070.1"/>
    </source>
</evidence>
<protein>
    <recommendedName>
        <fullName evidence="4">Transmembrane protein</fullName>
    </recommendedName>
</protein>
<feature type="transmembrane region" description="Helical" evidence="1">
    <location>
        <begin position="52"/>
        <end position="73"/>
    </location>
</feature>
<keyword evidence="1" id="KW-0472">Membrane</keyword>
<keyword evidence="1" id="KW-0812">Transmembrane</keyword>
<organism evidence="2 3">
    <name type="scientific">Paramecium sonneborni</name>
    <dbReference type="NCBI Taxonomy" id="65129"/>
    <lineage>
        <taxon>Eukaryota</taxon>
        <taxon>Sar</taxon>
        <taxon>Alveolata</taxon>
        <taxon>Ciliophora</taxon>
        <taxon>Intramacronucleata</taxon>
        <taxon>Oligohymenophorea</taxon>
        <taxon>Peniculida</taxon>
        <taxon>Parameciidae</taxon>
        <taxon>Paramecium</taxon>
    </lineage>
</organism>
<evidence type="ECO:0000313" key="3">
    <source>
        <dbReference type="Proteomes" id="UP000692954"/>
    </source>
</evidence>
<reference evidence="2" key="1">
    <citation type="submission" date="2021-01" db="EMBL/GenBank/DDBJ databases">
        <authorList>
            <consortium name="Genoscope - CEA"/>
            <person name="William W."/>
        </authorList>
    </citation>
    <scope>NUCLEOTIDE SEQUENCE</scope>
</reference>
<dbReference type="EMBL" id="CAJJDN010000034">
    <property type="protein sequence ID" value="CAD8076070.1"/>
    <property type="molecule type" value="Genomic_DNA"/>
</dbReference>
<name>A0A8S1M6Z5_9CILI</name>
<evidence type="ECO:0008006" key="4">
    <source>
        <dbReference type="Google" id="ProtNLM"/>
    </source>
</evidence>
<sequence>MVANLKANKQLYLETINQYICLASFKSLNIDLLYQLNEQSGKLIQLAKQSQITIEITIIYLIAIIYWILQIIFQF</sequence>
<dbReference type="AlphaFoldDB" id="A0A8S1M6Z5"/>
<keyword evidence="3" id="KW-1185">Reference proteome</keyword>